<dbReference type="EMBL" id="JAVIFY010000003">
    <property type="protein sequence ID" value="MDQ9091270.1"/>
    <property type="molecule type" value="Genomic_DNA"/>
</dbReference>
<evidence type="ECO:0000256" key="2">
    <source>
        <dbReference type="ARBA" id="ARBA00004496"/>
    </source>
</evidence>
<feature type="domain" description="Dystroglycan-type cadherin-like" evidence="10">
    <location>
        <begin position="2275"/>
        <end position="2366"/>
    </location>
</feature>
<keyword evidence="7" id="KW-0969">Cilium</keyword>
<keyword evidence="12" id="KW-1185">Reference proteome</keyword>
<dbReference type="InterPro" id="IPR040853">
    <property type="entry name" value="RapA2_cadherin-like"/>
</dbReference>
<dbReference type="Gene3D" id="2.60.40.3440">
    <property type="match status" value="3"/>
</dbReference>
<dbReference type="Pfam" id="PF17963">
    <property type="entry name" value="Big_9"/>
    <property type="match status" value="7"/>
</dbReference>
<dbReference type="InterPro" id="IPR038081">
    <property type="entry name" value="CalX-like_sf"/>
</dbReference>
<feature type="chain" id="PRO_5046549884" evidence="9">
    <location>
        <begin position="26"/>
        <end position="2424"/>
    </location>
</feature>
<evidence type="ECO:0000259" key="10">
    <source>
        <dbReference type="SMART" id="SM00736"/>
    </source>
</evidence>
<dbReference type="Pfam" id="PF22544">
    <property type="entry name" value="HYDIN_VesB_CFA65-like_Ig"/>
    <property type="match status" value="1"/>
</dbReference>
<evidence type="ECO:0000256" key="6">
    <source>
        <dbReference type="ARBA" id="ARBA00022837"/>
    </source>
</evidence>
<sequence>MNVVPVKRTILSAVLPVLLSGGAFASVASSRRSVRINNMESKFQPYEIKQQSNKVNPFNAFATSNKTTTQNVPASTADNNDVQQTMAFLREQGLLNTSVTETSIVSGDSDISASDTMVRKVFAVDDYCELPNGYCLTYVTGTFSCDIQGGTYGFCGTPATAPEIDILENGSTTLSENFGNVEANGSSAITKTFLVKNTGNANLTISNIAITAGASHFSVQNDGCGPFPVTLVAGASCNVVVAFATTSLASVGGNLRITSNDSDESTYNIALQGTGVDTTAPAISNVSIANSSAKVGDTVTATISVSNDSDNYTTGSGGISGTIAGYPVTNLSKTNNSTYTAQFTITDGGQDIAAGSNVPVSITLSDSSGNTSSIYNNAIVQANDAIYANLPNVSVSTADGNLGEDGDTEVISVSLSNSLNNQWPVAITAALAFNDTNNSGSDLDYTVASASVTINAGSTSGSVTATGKPDTFYDAAINESFAVTLSSASTGTITGSAATVTIIDAESAPVVSLGLSDTNLTENSGSSTLSATLSVPTYENVTVNLGYSGTATSGSDYNAPVSSMTILAGDINTTTAITSIDDAIEEGTETIVIDLSSVSGGSASESGIQQQTLTILDDDDNTAPVLALVTAVTTPTNDSTPNFIFSSNEAGTISVAGNCGLSSSTTASLGNNTVTLTQTDNNSALVDGTYNNCSVTVTDAANNTSSVLSIPAFTIDTTAPVYTSVVQTGDGTYKAGETITFNLNLGEAGLIVTADLTVLDSDFSSSSSLTDNSDGTYSITTAALNSNGNMQEGSVIAVTFIATDPANNSLNNSSLTLLLDKSAPVSLTINTPIEGDDIVNASEDDTVLITGAGAEANAAVNISIDGVNAATTADGSGNWTLSGNELDISALNNGTLTVSATQTDSAGNTSVAATTMITLDNTTPTAVTISTPIAGDDVVNAAEDNAVVINGAGAEAGATVNVNIGGVNTSVTADGSGNWTLSGSELDISALVNGALTVSATQTDSAGNISPTVTAQIELDNLVPTTLAIDTPIATDDIVNASEDNNVLVSGSGAEAGATVAVNIDGVNASVAADASGNWTLSGNELDISALSNGALTVSATQTDNAGNTSVAATTTITLDNSAPTAVTIDTPIEVDDIVNASEDDSVLVTGSGAEANASLNVNIGGQSQSVTADASGNWTLSGNELDISALSNGTLTVSATQTDSAGNISPAATTAITLDNTAPTGHAVSVDQSVINTSNESAISATLTGLEGSGTLSYQVSDGSSSVSGTATITAATQQITGVNVTSLAEGALTFSAIVTDSAGNGSPAVTATVTKQYNVAPVLSGTPSTTTAEDAAYSFTPTLTDSDTGDTHTFSIINRPSWASFNTSTGELSGMPDNSDVGNYAAITISVSDGTASASLAPFTLAVTNTNDAPVGQNFSFNLDEAATLTVALANGLLSNASDDDTGDTLTAVGVSQPQFGSLTLSGDGSFSYQHDGSENHSDSFTFQVRDSDGALSAVHTVTLTIAAVADAPIAVNDSATTDEDTAVNFSLVDNDTDAEGDLVAASAAIVLPASKGSVSITNGIATYTPNANETGVDTFTYTVKDAALNTSAAATVTVTITPVNDMPVVQAVSINVDEDTPSAATALRSLAADVEDTTPTGDITLVSGPTSGQVVLDQVAGTFVYTPDANVTGQDSFSYTLTDSEGGVSLPATVTVNIGAVNDRPIVVDDAITTDEDTAATLAILANDSDVEDSGFNAANVSLENKGTGAGMYDFADVSVNLDGSLAITPKQDVNGVYSFTYTLTDSEGLSSTPATVTLTINAINDAPVAMDNTAQLQEEGSFEVNVLGNDSDVDTGDSLDVSSVTIVTDATNGQTQITATGAIIYTANADYFGSDSFTYTVKDSNGATSNLATVTMTVNPVNDAPIAQAQTLSLDEDASLLITLLATDIENDSLTYRIDSDVSQGTLVQQSADSWLYTPTTNYNGSDSFSFIANDGALDSAPVSVNLSVNAINDAPVASNDTVSVNEDSAITINLAGSDIEGDTLTYQISTQPQNGTVTLTGSQAVYQGDSHFFGSDSFSFMVNDGTVDSAPADITVNVTSVNDVPVISGAPSVSISEKTAYSFTPTAVDTEGDSLTFSITNKPSWLSFDSSTGTLSGTASNSDVGVHSNIVISVSDGMDTVSLPAFNLTVVNVNDAPTIGGVPALNVDQDAPYSFTPTANDIDGDSLTFSISNKPSWASFDSSTGQLSGTPSNDDVGVNNNIIISVSDGAITTALSSFNLTVNNINDAPTISGTPSITVSEDSPYQFTPTVSDIDGDSLSFSIINKPSWASFNTSTGELSGTPDNSHVGNYAAITISVSDGTASASLAPFTLAVTNTNDAPVGQNFSFNLDEAATLTVALANGLLSNASDDDTGDTLTAVGVSQPQFGSLTLSGDGSFS</sequence>
<dbReference type="Gene3D" id="2.60.40.2810">
    <property type="match status" value="3"/>
</dbReference>
<dbReference type="NCBIfam" id="TIGR01965">
    <property type="entry name" value="VCBS_repeat"/>
    <property type="match status" value="1"/>
</dbReference>
<feature type="domain" description="Dystroglycan-type cadherin-like" evidence="10">
    <location>
        <begin position="1323"/>
        <end position="1416"/>
    </location>
</feature>
<reference evidence="11 12" key="1">
    <citation type="submission" date="2023-08" db="EMBL/GenBank/DDBJ databases">
        <title>Pseudoalteromonas haloplanktis LL1 genome.</title>
        <authorList>
            <person name="Wu S."/>
        </authorList>
    </citation>
    <scope>NUCLEOTIDE SEQUENCE [LARGE SCALE GENOMIC DNA]</scope>
    <source>
        <strain evidence="11 12">LL1</strain>
    </source>
</reference>
<evidence type="ECO:0000256" key="9">
    <source>
        <dbReference type="SAM" id="SignalP"/>
    </source>
</evidence>
<keyword evidence="3" id="KW-0963">Cytoplasm</keyword>
<organism evidence="11 12">
    <name type="scientific">Pseudoalteromonas haloplanktis</name>
    <name type="common">Alteromonas haloplanktis</name>
    <dbReference type="NCBI Taxonomy" id="228"/>
    <lineage>
        <taxon>Bacteria</taxon>
        <taxon>Pseudomonadati</taxon>
        <taxon>Pseudomonadota</taxon>
        <taxon>Gammaproteobacteria</taxon>
        <taxon>Alteromonadales</taxon>
        <taxon>Pseudoalteromonadaceae</taxon>
        <taxon>Pseudoalteromonas</taxon>
    </lineage>
</organism>
<dbReference type="SUPFAM" id="SSF49313">
    <property type="entry name" value="Cadherin-like"/>
    <property type="match status" value="4"/>
</dbReference>
<dbReference type="InterPro" id="IPR013783">
    <property type="entry name" value="Ig-like_fold"/>
</dbReference>
<keyword evidence="4 9" id="KW-0732">Signal</keyword>
<comment type="caution">
    <text evidence="11">The sequence shown here is derived from an EMBL/GenBank/DDBJ whole genome shotgun (WGS) entry which is preliminary data.</text>
</comment>
<dbReference type="NCBIfam" id="NF012211">
    <property type="entry name" value="tand_rpt_95"/>
    <property type="match status" value="7"/>
</dbReference>
<dbReference type="Pfam" id="PF03160">
    <property type="entry name" value="Calx-beta"/>
    <property type="match status" value="1"/>
</dbReference>
<dbReference type="PANTHER" id="PTHR34720:SF9">
    <property type="entry name" value="BLR4714 PROTEIN"/>
    <property type="match status" value="1"/>
</dbReference>
<accession>A0ABU1BA68</accession>
<feature type="non-terminal residue" evidence="11">
    <location>
        <position position="2424"/>
    </location>
</feature>
<feature type="signal peptide" evidence="9">
    <location>
        <begin position="1"/>
        <end position="25"/>
    </location>
</feature>
<evidence type="ECO:0000256" key="5">
    <source>
        <dbReference type="ARBA" id="ARBA00022737"/>
    </source>
</evidence>
<dbReference type="PANTHER" id="PTHR34720">
    <property type="entry name" value="MICROCYSTIN DEPENDENT PROTEIN"/>
    <property type="match status" value="1"/>
</dbReference>
<dbReference type="Gene3D" id="2.60.40.2030">
    <property type="match status" value="2"/>
</dbReference>
<feature type="domain" description="Dystroglycan-type cadherin-like" evidence="10">
    <location>
        <begin position="2183"/>
        <end position="2274"/>
    </location>
</feature>
<dbReference type="SMART" id="SM00736">
    <property type="entry name" value="CADG"/>
    <property type="match status" value="4"/>
</dbReference>
<dbReference type="InterPro" id="IPR003644">
    <property type="entry name" value="Calx_beta"/>
</dbReference>
<protein>
    <submittedName>
        <fullName evidence="11">Tandem-95 repeat protein</fullName>
    </submittedName>
</protein>
<dbReference type="NCBIfam" id="NF033510">
    <property type="entry name" value="Ca_tandemer"/>
    <property type="match status" value="4"/>
</dbReference>
<dbReference type="Gene3D" id="2.60.40.10">
    <property type="entry name" value="Immunoglobulins"/>
    <property type="match status" value="10"/>
</dbReference>
<dbReference type="SUPFAM" id="SSF141072">
    <property type="entry name" value="CalX-like"/>
    <property type="match status" value="2"/>
</dbReference>
<evidence type="ECO:0000313" key="12">
    <source>
        <dbReference type="Proteomes" id="UP001226574"/>
    </source>
</evidence>
<keyword evidence="8" id="KW-0966">Cell projection</keyword>
<comment type="subcellular location">
    <subcellularLocation>
        <location evidence="1">Cell projection</location>
        <location evidence="1">Cilium</location>
    </subcellularLocation>
    <subcellularLocation>
        <location evidence="2">Cytoplasm</location>
    </subcellularLocation>
</comment>
<evidence type="ECO:0000256" key="1">
    <source>
        <dbReference type="ARBA" id="ARBA00004138"/>
    </source>
</evidence>
<dbReference type="Proteomes" id="UP001226574">
    <property type="component" value="Unassembled WGS sequence"/>
</dbReference>
<keyword evidence="6" id="KW-0106">Calcium</keyword>
<dbReference type="Pfam" id="PF05345">
    <property type="entry name" value="He_PIG"/>
    <property type="match status" value="2"/>
</dbReference>
<name>A0ABU1BA68_PSEHA</name>
<evidence type="ECO:0000313" key="11">
    <source>
        <dbReference type="EMBL" id="MDQ9091270.1"/>
    </source>
</evidence>
<dbReference type="InterPro" id="IPR010221">
    <property type="entry name" value="VCBS_dom"/>
</dbReference>
<dbReference type="InterPro" id="IPR053879">
    <property type="entry name" value="HYDIN_VesB_CFA65-like_Ig"/>
</dbReference>
<evidence type="ECO:0000256" key="3">
    <source>
        <dbReference type="ARBA" id="ARBA00022490"/>
    </source>
</evidence>
<evidence type="ECO:0000256" key="4">
    <source>
        <dbReference type="ARBA" id="ARBA00022729"/>
    </source>
</evidence>
<keyword evidence="5" id="KW-0677">Repeat</keyword>
<evidence type="ECO:0000256" key="8">
    <source>
        <dbReference type="ARBA" id="ARBA00023273"/>
    </source>
</evidence>
<dbReference type="RefSeq" id="WP_309038655.1">
    <property type="nucleotide sequence ID" value="NZ_JAVIFY010000003.1"/>
</dbReference>
<proteinExistence type="predicted"/>
<dbReference type="InterPro" id="IPR006644">
    <property type="entry name" value="Cadg"/>
</dbReference>
<dbReference type="Pfam" id="PF17803">
    <property type="entry name" value="Cadherin_4"/>
    <property type="match status" value="2"/>
</dbReference>
<feature type="domain" description="Dystroglycan-type cadherin-like" evidence="10">
    <location>
        <begin position="2081"/>
        <end position="2182"/>
    </location>
</feature>
<gene>
    <name evidence="11" type="ORF">RC083_06655</name>
</gene>
<evidence type="ECO:0000256" key="7">
    <source>
        <dbReference type="ARBA" id="ARBA00023069"/>
    </source>
</evidence>
<dbReference type="InterPro" id="IPR015919">
    <property type="entry name" value="Cadherin-like_sf"/>
</dbReference>